<evidence type="ECO:0000313" key="2">
    <source>
        <dbReference type="EMBL" id="OYR69594.1"/>
    </source>
</evidence>
<dbReference type="AlphaFoldDB" id="A0A256JL33"/>
<sequence>MVGGSIEAPFDDTSNEQAVAVSDDGGETWQEATNSETIDAEFVSGSTQIRGRVTLSRYTTNPDASPTTGDTGQTVSEFGLSANLDDTPFIEAEAFEDSVAGLLTTLANRQRFAWEVQSPDQHPSLDADGDDPGVVVFTKLGQRESSVDAPVLDYEVRRDSSQVVDTVIAYGPSERVEDERVVLTGLGYVGIGNDYLQPGSVRVYQPGPDDEPATVYDPNDDYRLLRNDGSIARREGSAIADSEEVHINYETRRRVEYTLPSADGSGDTIRETFENAVTRRALQQAALFTAKRLADPQREATIELARDDLGHQFVDALSVADVPALDEPRRITGVDVRTDRVSVDLGDQQSAGEVVDSINRRLSGLAEPLV</sequence>
<accession>A0A256JL33</accession>
<feature type="region of interest" description="Disordered" evidence="1">
    <location>
        <begin position="1"/>
        <end position="25"/>
    </location>
</feature>
<dbReference type="RefSeq" id="WP_094592595.1">
    <property type="nucleotide sequence ID" value="NZ_NHPA01000013.1"/>
</dbReference>
<organism evidence="2 3">
    <name type="scientific">Halorubrum ezzemoulense</name>
    <name type="common">Halorubrum chaoviator</name>
    <dbReference type="NCBI Taxonomy" id="337243"/>
    <lineage>
        <taxon>Archaea</taxon>
        <taxon>Methanobacteriati</taxon>
        <taxon>Methanobacteriota</taxon>
        <taxon>Stenosarchaea group</taxon>
        <taxon>Halobacteria</taxon>
        <taxon>Halobacteriales</taxon>
        <taxon>Haloferacaceae</taxon>
        <taxon>Halorubrum</taxon>
    </lineage>
</organism>
<comment type="caution">
    <text evidence="2">The sequence shown here is derived from an EMBL/GenBank/DDBJ whole genome shotgun (WGS) entry which is preliminary data.</text>
</comment>
<reference evidence="2 3" key="1">
    <citation type="journal article" date="2014" name="Front. Microbiol.">
        <title>Population and genomic analysis of the genus Halorubrum.</title>
        <authorList>
            <person name="Fullmer M.S."/>
            <person name="Soucy S.M."/>
            <person name="Swithers K.S."/>
            <person name="Makkay A.M."/>
            <person name="Wheeler R."/>
            <person name="Ventosa A."/>
            <person name="Gogarten J.P."/>
            <person name="Papke R.T."/>
        </authorList>
    </citation>
    <scope>NUCLEOTIDE SEQUENCE [LARGE SCALE GENOMIC DNA]</scope>
    <source>
        <strain evidence="2 3">Ga2p</strain>
    </source>
</reference>
<dbReference type="Proteomes" id="UP000215607">
    <property type="component" value="Unassembled WGS sequence"/>
</dbReference>
<name>A0A256JL33_HALEZ</name>
<protein>
    <submittedName>
        <fullName evidence="2">Uncharacterized protein</fullName>
    </submittedName>
</protein>
<evidence type="ECO:0000313" key="3">
    <source>
        <dbReference type="Proteomes" id="UP000215607"/>
    </source>
</evidence>
<gene>
    <name evidence="2" type="ORF">DJ79_02570</name>
</gene>
<dbReference type="EMBL" id="NHPA01000013">
    <property type="protein sequence ID" value="OYR69594.1"/>
    <property type="molecule type" value="Genomic_DNA"/>
</dbReference>
<evidence type="ECO:0000256" key="1">
    <source>
        <dbReference type="SAM" id="MobiDB-lite"/>
    </source>
</evidence>
<proteinExistence type="predicted"/>